<proteinExistence type="inferred from homology"/>
<dbReference type="EMBL" id="JAUSQW010000001">
    <property type="protein sequence ID" value="MDP9800040.1"/>
    <property type="molecule type" value="Genomic_DNA"/>
</dbReference>
<keyword evidence="1 7" id="KW-1003">Cell membrane</keyword>
<evidence type="ECO:0000256" key="1">
    <source>
        <dbReference type="ARBA" id="ARBA00022475"/>
    </source>
</evidence>
<evidence type="ECO:0000256" key="4">
    <source>
        <dbReference type="ARBA" id="ARBA00023136"/>
    </source>
</evidence>
<dbReference type="PANTHER" id="PTHR30518:SF2">
    <property type="entry name" value="ENDOLYTIC MUREIN TRANSGLYCOSYLASE"/>
    <property type="match status" value="1"/>
</dbReference>
<evidence type="ECO:0000256" key="5">
    <source>
        <dbReference type="ARBA" id="ARBA00023239"/>
    </source>
</evidence>
<feature type="site" description="Important for catalytic activity" evidence="7">
    <location>
        <position position="245"/>
    </location>
</feature>
<protein>
    <recommendedName>
        <fullName evidence="7">Endolytic murein transglycosylase</fullName>
        <ecNumber evidence="7">4.2.2.29</ecNumber>
    </recommendedName>
    <alternativeName>
        <fullName evidence="7">Peptidoglycan lytic transglycosylase</fullName>
    </alternativeName>
    <alternativeName>
        <fullName evidence="7">Peptidoglycan polymerization terminase</fullName>
    </alternativeName>
</protein>
<dbReference type="HAMAP" id="MF_02065">
    <property type="entry name" value="MltG"/>
    <property type="match status" value="1"/>
</dbReference>
<keyword evidence="3 7" id="KW-1133">Transmembrane helix</keyword>
<comment type="catalytic activity">
    <reaction evidence="7">
        <text>a peptidoglycan chain = a peptidoglycan chain with N-acetyl-1,6-anhydromuramyl-[peptide] at the reducing end + a peptidoglycan chain with N-acetylglucosamine at the non-reducing end.</text>
        <dbReference type="EC" id="4.2.2.29"/>
    </reaction>
</comment>
<dbReference type="PANTHER" id="PTHR30518">
    <property type="entry name" value="ENDOLYTIC MUREIN TRANSGLYCOSYLASE"/>
    <property type="match status" value="1"/>
</dbReference>
<dbReference type="InterPro" id="IPR003770">
    <property type="entry name" value="MLTG-like"/>
</dbReference>
<evidence type="ECO:0000256" key="3">
    <source>
        <dbReference type="ARBA" id="ARBA00022989"/>
    </source>
</evidence>
<evidence type="ECO:0000313" key="9">
    <source>
        <dbReference type="EMBL" id="MDP9800040.1"/>
    </source>
</evidence>
<dbReference type="Gene3D" id="3.30.1490.480">
    <property type="entry name" value="Endolytic murein transglycosylase"/>
    <property type="match status" value="1"/>
</dbReference>
<evidence type="ECO:0000256" key="2">
    <source>
        <dbReference type="ARBA" id="ARBA00022692"/>
    </source>
</evidence>
<evidence type="ECO:0000256" key="6">
    <source>
        <dbReference type="ARBA" id="ARBA00023316"/>
    </source>
</evidence>
<comment type="similarity">
    <text evidence="7">Belongs to the transglycosylase MltG family.</text>
</comment>
<keyword evidence="6 7" id="KW-0961">Cell wall biogenesis/degradation</keyword>
<dbReference type="Gene3D" id="3.30.160.60">
    <property type="entry name" value="Classic Zinc Finger"/>
    <property type="match status" value="1"/>
</dbReference>
<feature type="region of interest" description="Disordered" evidence="8">
    <location>
        <begin position="1"/>
        <end position="22"/>
    </location>
</feature>
<evidence type="ECO:0000256" key="7">
    <source>
        <dbReference type="HAMAP-Rule" id="MF_02065"/>
    </source>
</evidence>
<dbReference type="EC" id="4.2.2.29" evidence="7"/>
<comment type="subcellular location">
    <subcellularLocation>
        <location evidence="7">Cell membrane</location>
        <topology evidence="7">Single-pass membrane protein</topology>
    </subcellularLocation>
</comment>
<dbReference type="CDD" id="cd08010">
    <property type="entry name" value="MltG_like"/>
    <property type="match status" value="1"/>
</dbReference>
<keyword evidence="2 7" id="KW-0812">Transmembrane</keyword>
<keyword evidence="10" id="KW-1185">Reference proteome</keyword>
<keyword evidence="4 7" id="KW-0472">Membrane</keyword>
<evidence type="ECO:0000256" key="8">
    <source>
        <dbReference type="SAM" id="MobiDB-lite"/>
    </source>
</evidence>
<feature type="transmembrane region" description="Helical" evidence="7">
    <location>
        <begin position="29"/>
        <end position="51"/>
    </location>
</feature>
<gene>
    <name evidence="7" type="primary">mltG</name>
    <name evidence="9" type="ORF">J2S49_000116</name>
</gene>
<keyword evidence="5 7" id="KW-0456">Lyase</keyword>
<comment type="function">
    <text evidence="7">Functions as a peptidoglycan terminase that cleaves nascent peptidoglycan strands endolytically to terminate their elongation.</text>
</comment>
<dbReference type="NCBIfam" id="TIGR00247">
    <property type="entry name" value="endolytic transglycosylase MltG"/>
    <property type="match status" value="1"/>
</dbReference>
<dbReference type="Pfam" id="PF02618">
    <property type="entry name" value="YceG"/>
    <property type="match status" value="1"/>
</dbReference>
<name>A0ABT9N949_9ACTO</name>
<accession>A0ABT9N949</accession>
<dbReference type="Proteomes" id="UP001235966">
    <property type="component" value="Unassembled WGS sequence"/>
</dbReference>
<sequence length="374" mass="40552">MSEFFGEQSASESHRAQRRERTRRRKIKTAIALFLTVMLVTGVGFAVVPWVKNSLFATSATDYQGEGSGEVVVTIPEGASGVAMAQILVDNGVVASSGAFVTAFRDSPRASQIQPGSYVMRKKMSGASAVARLLDPAAKANSGVTVVEGFTAKQVFDRMSKVMDIPLEKIVAASKDSAAIGLPEVAKGNVEGWLAPATYNFDPGTSATDALKKMIAKRVGELQELGIAQDQWQRQLIIASIVEREVSFEKYRGQVARVILNRLDDKSVSHGLLQMDSTVLYGVGKSGGVPTADDLKNDNPYNTYIHKGLPPAPISNPSKDVIRDSLKPPAGNWLFFVTVNLETGEIKFSDNLDDHNANVAEFRKWVEAHPQDKK</sequence>
<reference evidence="9 10" key="1">
    <citation type="submission" date="2023-07" db="EMBL/GenBank/DDBJ databases">
        <title>Sequencing the genomes of 1000 actinobacteria strains.</title>
        <authorList>
            <person name="Klenk H.-P."/>
        </authorList>
    </citation>
    <scope>NUCLEOTIDE SEQUENCE [LARGE SCALE GENOMIC DNA]</scope>
    <source>
        <strain evidence="9 10">DSM 102162</strain>
    </source>
</reference>
<comment type="caution">
    <text evidence="9">The sequence shown here is derived from an EMBL/GenBank/DDBJ whole genome shotgun (WGS) entry which is preliminary data.</text>
</comment>
<dbReference type="RefSeq" id="WP_307013915.1">
    <property type="nucleotide sequence ID" value="NZ_JAUSQW010000001.1"/>
</dbReference>
<organism evidence="9 10">
    <name type="scientific">Arcanobacterium wilhelmae</name>
    <dbReference type="NCBI Taxonomy" id="1803177"/>
    <lineage>
        <taxon>Bacteria</taxon>
        <taxon>Bacillati</taxon>
        <taxon>Actinomycetota</taxon>
        <taxon>Actinomycetes</taxon>
        <taxon>Actinomycetales</taxon>
        <taxon>Actinomycetaceae</taxon>
        <taxon>Arcanobacterium</taxon>
    </lineage>
</organism>
<evidence type="ECO:0000313" key="10">
    <source>
        <dbReference type="Proteomes" id="UP001235966"/>
    </source>
</evidence>